<evidence type="ECO:0000259" key="1">
    <source>
        <dbReference type="Pfam" id="PF14231"/>
    </source>
</evidence>
<dbReference type="Gene3D" id="2.40.128.580">
    <property type="entry name" value="GXWXG domain"/>
    <property type="match status" value="1"/>
</dbReference>
<evidence type="ECO:0000259" key="2">
    <source>
        <dbReference type="Pfam" id="PF14232"/>
    </source>
</evidence>
<reference evidence="3" key="1">
    <citation type="journal article" date="2012" name="Mol. Plant Microbe Interact.">
        <title>A highly conserved effector in Fusarium oxysporum is required for full virulence on Arabidopsis.</title>
        <authorList>
            <person name="Thatcher L.F."/>
            <person name="Gardiner D.M."/>
            <person name="Kazan K."/>
            <person name="Manners J."/>
        </authorList>
    </citation>
    <scope>NUCLEOTIDE SEQUENCE [LARGE SCALE GENOMIC DNA]</scope>
    <source>
        <strain evidence="3">Fo5176</strain>
    </source>
</reference>
<comment type="caution">
    <text evidence="3">The sequence shown here is derived from an EMBL/GenBank/DDBJ whole genome shotgun (WGS) entry which is preliminary data.</text>
</comment>
<dbReference type="OrthoDB" id="2213372at2759"/>
<name>F9GCS5_FUSOF</name>
<dbReference type="Pfam" id="PF14232">
    <property type="entry name" value="DUF4334"/>
    <property type="match status" value="1"/>
</dbReference>
<evidence type="ECO:0000313" key="3">
    <source>
        <dbReference type="EMBL" id="EGU73027.1"/>
    </source>
</evidence>
<evidence type="ECO:0008006" key="4">
    <source>
        <dbReference type="Google" id="ProtNLM"/>
    </source>
</evidence>
<dbReference type="AlphaFoldDB" id="F9GCS5"/>
<dbReference type="InterPro" id="IPR025951">
    <property type="entry name" value="GXWXG_dom"/>
</dbReference>
<proteinExistence type="predicted"/>
<dbReference type="InterPro" id="IPR025568">
    <property type="entry name" value="DUF4334"/>
</dbReference>
<gene>
    <name evidence="3" type="ORF">FOXB_16458</name>
</gene>
<feature type="domain" description="DUF4334" evidence="2">
    <location>
        <begin position="129"/>
        <end position="183"/>
    </location>
</feature>
<feature type="non-terminal residue" evidence="3">
    <location>
        <position position="1"/>
    </location>
</feature>
<feature type="domain" description="GXWXG" evidence="1">
    <location>
        <begin position="62"/>
        <end position="117"/>
    </location>
</feature>
<protein>
    <recommendedName>
        <fullName evidence="4">DUF4334 domain-containing protein</fullName>
    </recommendedName>
</protein>
<accession>F9GCS5</accession>
<dbReference type="EMBL" id="AFQF01005174">
    <property type="protein sequence ID" value="EGU73027.1"/>
    <property type="molecule type" value="Genomic_DNA"/>
</dbReference>
<sequence length="184" mass="20699">ADLDPIHNITLIDQEAKTQNEVNIGLSYLVDISDHNDDSSNIEQFTKLRESASPVDTAALDSFFDQLPPIPLSHLVGSWNGGFFDTGHPNGDFMKDISWIGKDFFSVDHVDPVIIERDGTRQSWGKWGLASLKEIVFRGQVTSAMIYDDQPVIDYFRLVDDKTVAGIMEGKKLNGPFYFYLTRP</sequence>
<organism evidence="3">
    <name type="scientific">Fusarium oxysporum (strain Fo5176)</name>
    <name type="common">Fusarium vascular wilt</name>
    <dbReference type="NCBI Taxonomy" id="660025"/>
    <lineage>
        <taxon>Eukaryota</taxon>
        <taxon>Fungi</taxon>
        <taxon>Dikarya</taxon>
        <taxon>Ascomycota</taxon>
        <taxon>Pezizomycotina</taxon>
        <taxon>Sordariomycetes</taxon>
        <taxon>Hypocreomycetidae</taxon>
        <taxon>Hypocreales</taxon>
        <taxon>Nectriaceae</taxon>
        <taxon>Fusarium</taxon>
        <taxon>Fusarium oxysporum species complex</taxon>
    </lineage>
</organism>
<dbReference type="Pfam" id="PF14231">
    <property type="entry name" value="GXWXG"/>
    <property type="match status" value="1"/>
</dbReference>